<dbReference type="AlphaFoldDB" id="A0A432MI15"/>
<evidence type="ECO:0000256" key="1">
    <source>
        <dbReference type="SAM" id="MobiDB-lite"/>
    </source>
</evidence>
<dbReference type="RefSeq" id="WP_126726314.1">
    <property type="nucleotide sequence ID" value="NZ_RYZH01000029.1"/>
</dbReference>
<dbReference type="PANTHER" id="PTHR30298:SF0">
    <property type="entry name" value="PROTEIN YBFL-RELATED"/>
    <property type="match status" value="1"/>
</dbReference>
<evidence type="ECO:0000313" key="4">
    <source>
        <dbReference type="Proteomes" id="UP000280296"/>
    </source>
</evidence>
<dbReference type="InterPro" id="IPR032806">
    <property type="entry name" value="YbfD_N"/>
</dbReference>
<feature type="region of interest" description="Disordered" evidence="1">
    <location>
        <begin position="219"/>
        <end position="253"/>
    </location>
</feature>
<reference evidence="3 4" key="2">
    <citation type="submission" date="2019-01" db="EMBL/GenBank/DDBJ databases">
        <title>Tautonia sociabilis, a novel thermotolerant planctomycete of Isosphaeraceae family, isolated from a 4000 m deep subterranean habitat.</title>
        <authorList>
            <person name="Kovaleva O.L."/>
            <person name="Elcheninov A.G."/>
            <person name="Van Heerden E."/>
            <person name="Toshchakov S.V."/>
            <person name="Novikov A."/>
            <person name="Bonch-Osmolovskaya E.A."/>
            <person name="Kublanov I.V."/>
        </authorList>
    </citation>
    <scope>NUCLEOTIDE SEQUENCE [LARGE SCALE GENOMIC DNA]</scope>
    <source>
        <strain evidence="3 4">GM2012</strain>
    </source>
</reference>
<dbReference type="OrthoDB" id="264746at2"/>
<gene>
    <name evidence="3" type="ORF">TsocGM_15180</name>
</gene>
<dbReference type="PANTHER" id="PTHR30298">
    <property type="entry name" value="H REPEAT-ASSOCIATED PREDICTED TRANSPOSASE"/>
    <property type="match status" value="1"/>
</dbReference>
<dbReference type="InterPro" id="IPR051698">
    <property type="entry name" value="Transposase_11-like"/>
</dbReference>
<dbReference type="EMBL" id="RYZH01000029">
    <property type="protein sequence ID" value="RUL86831.1"/>
    <property type="molecule type" value="Genomic_DNA"/>
</dbReference>
<comment type="caution">
    <text evidence="3">The sequence shown here is derived from an EMBL/GenBank/DDBJ whole genome shotgun (WGS) entry which is preliminary data.</text>
</comment>
<evidence type="ECO:0000313" key="3">
    <source>
        <dbReference type="EMBL" id="RUL86831.1"/>
    </source>
</evidence>
<accession>A0A432MI15</accession>
<dbReference type="Proteomes" id="UP000280296">
    <property type="component" value="Unassembled WGS sequence"/>
</dbReference>
<name>A0A432MI15_9BACT</name>
<organism evidence="3 4">
    <name type="scientific">Tautonia sociabilis</name>
    <dbReference type="NCBI Taxonomy" id="2080755"/>
    <lineage>
        <taxon>Bacteria</taxon>
        <taxon>Pseudomonadati</taxon>
        <taxon>Planctomycetota</taxon>
        <taxon>Planctomycetia</taxon>
        <taxon>Isosphaerales</taxon>
        <taxon>Isosphaeraceae</taxon>
        <taxon>Tautonia</taxon>
    </lineage>
</organism>
<dbReference type="InterPro" id="IPR047647">
    <property type="entry name" value="ISAs1_transpos"/>
</dbReference>
<protein>
    <submittedName>
        <fullName evidence="3">ISAs1 family transposase</fullName>
    </submittedName>
</protein>
<keyword evidence="4" id="KW-1185">Reference proteome</keyword>
<sequence>MTATPADSLLAAFGQLTDPRHRRGVRHPFASLLALTFLGLLCRQPDFAAIARWARHHWDELAGPLGFTRDSAPHQTTLSRAAACYSVAEFRAALAGWLAGLLGEDELVAAVDGKTSKQAHVAEGRPIHTLNVLAHGVKLALADWPVDGEKKTEPEVLKAHLDELFAAYPGLRVLTGDALFCQRPLARAIVEAGRDYVLAVKDNQPELHEAARTAFTAATAETAAATTREKNAGRWSHGGSGAMRQRPTLPARR</sequence>
<dbReference type="Pfam" id="PF13808">
    <property type="entry name" value="DDE_Tnp_1_assoc"/>
    <property type="match status" value="1"/>
</dbReference>
<evidence type="ECO:0000259" key="2">
    <source>
        <dbReference type="Pfam" id="PF13808"/>
    </source>
</evidence>
<proteinExistence type="predicted"/>
<feature type="domain" description="H repeat-associated protein N-terminal" evidence="2">
    <location>
        <begin position="11"/>
        <end position="98"/>
    </location>
</feature>
<dbReference type="NCBIfam" id="NF033564">
    <property type="entry name" value="transpos_ISAs1"/>
    <property type="match status" value="1"/>
</dbReference>
<reference evidence="3 4" key="1">
    <citation type="submission" date="2018-12" db="EMBL/GenBank/DDBJ databases">
        <authorList>
            <person name="Toschakov S.V."/>
        </authorList>
    </citation>
    <scope>NUCLEOTIDE SEQUENCE [LARGE SCALE GENOMIC DNA]</scope>
    <source>
        <strain evidence="3 4">GM2012</strain>
    </source>
</reference>